<dbReference type="GO" id="GO:0005634">
    <property type="term" value="C:nucleus"/>
    <property type="evidence" value="ECO:0007669"/>
    <property type="project" value="TreeGrafter"/>
</dbReference>
<keyword evidence="6" id="KW-0067">ATP-binding</keyword>
<comment type="caution">
    <text evidence="16">The sequence shown here is derived from an EMBL/GenBank/DDBJ whole genome shotgun (WGS) entry which is preliminary data.</text>
</comment>
<evidence type="ECO:0000259" key="12">
    <source>
        <dbReference type="PROSITE" id="PS50142"/>
    </source>
</evidence>
<dbReference type="Pfam" id="PF00271">
    <property type="entry name" value="Helicase_C"/>
    <property type="match status" value="1"/>
</dbReference>
<gene>
    <name evidence="16" type="ORF">A1O3_10169</name>
</gene>
<dbReference type="Pfam" id="PF03368">
    <property type="entry name" value="Dicer_dimer"/>
    <property type="match status" value="1"/>
</dbReference>
<keyword evidence="5" id="KW-0347">Helicase</keyword>
<evidence type="ECO:0000256" key="4">
    <source>
        <dbReference type="ARBA" id="ARBA00022801"/>
    </source>
</evidence>
<comment type="similarity">
    <text evidence="10">Belongs to the helicase family. Dicer subfamily.</text>
</comment>
<evidence type="ECO:0000256" key="11">
    <source>
        <dbReference type="SAM" id="MobiDB-lite"/>
    </source>
</evidence>
<feature type="domain" description="Dicer dsRNA-binding fold" evidence="15">
    <location>
        <begin position="571"/>
        <end position="666"/>
    </location>
</feature>
<evidence type="ECO:0000256" key="7">
    <source>
        <dbReference type="ARBA" id="ARBA00022884"/>
    </source>
</evidence>
<proteinExistence type="inferred from homology"/>
<keyword evidence="8" id="KW-0051">Antiviral defense</keyword>
<evidence type="ECO:0000313" key="16">
    <source>
        <dbReference type="EMBL" id="EXJ77012.1"/>
    </source>
</evidence>
<evidence type="ECO:0000259" key="15">
    <source>
        <dbReference type="PROSITE" id="PS51327"/>
    </source>
</evidence>
<keyword evidence="2" id="KW-0677">Repeat</keyword>
<accession>W9X967</accession>
<evidence type="ECO:0008006" key="18">
    <source>
        <dbReference type="Google" id="ProtNLM"/>
    </source>
</evidence>
<dbReference type="InterPro" id="IPR014001">
    <property type="entry name" value="Helicase_ATP-bd"/>
</dbReference>
<keyword evidence="17" id="KW-1185">Reference proteome</keyword>
<dbReference type="InterPro" id="IPR027417">
    <property type="entry name" value="P-loop_NTPase"/>
</dbReference>
<dbReference type="GO" id="GO:0050688">
    <property type="term" value="P:regulation of defense response to virus"/>
    <property type="evidence" value="ECO:0007669"/>
    <property type="project" value="UniProtKB-KW"/>
</dbReference>
<dbReference type="InterPro" id="IPR036389">
    <property type="entry name" value="RNase_III_sf"/>
</dbReference>
<comment type="function">
    <text evidence="9">Dicer-like endonuclease involved in cleaving double-stranded RNA in the RNA interference (RNAi) pathway. Produces 21 to 25 bp dsRNAs (siRNAs) which target the selective destruction of homologous RNAs leading to sequence-specific suppression of gene expression, called post-transcriptional gene silencing (PTGS). Part of a broad host defense response against viral infection and transposons.</text>
</comment>
<dbReference type="PANTHER" id="PTHR14950">
    <property type="entry name" value="DICER-RELATED"/>
    <property type="match status" value="1"/>
</dbReference>
<dbReference type="GO" id="GO:0051607">
    <property type="term" value="P:defense response to virus"/>
    <property type="evidence" value="ECO:0007669"/>
    <property type="project" value="UniProtKB-KW"/>
</dbReference>
<dbReference type="PROSITE" id="PS50142">
    <property type="entry name" value="RNASE_3_2"/>
    <property type="match status" value="2"/>
</dbReference>
<feature type="region of interest" description="Disordered" evidence="11">
    <location>
        <begin position="663"/>
        <end position="683"/>
    </location>
</feature>
<dbReference type="PROSITE" id="PS00517">
    <property type="entry name" value="RNASE_3_1"/>
    <property type="match status" value="1"/>
</dbReference>
<dbReference type="PANTHER" id="PTHR14950:SF37">
    <property type="entry name" value="ENDORIBONUCLEASE DICER"/>
    <property type="match status" value="1"/>
</dbReference>
<feature type="compositionally biased region" description="Basic and acidic residues" evidence="11">
    <location>
        <begin position="663"/>
        <end position="672"/>
    </location>
</feature>
<dbReference type="CDD" id="cd00593">
    <property type="entry name" value="RIBOc"/>
    <property type="match status" value="2"/>
</dbReference>
<dbReference type="RefSeq" id="XP_007738450.1">
    <property type="nucleotide sequence ID" value="XM_007740260.1"/>
</dbReference>
<evidence type="ECO:0000256" key="9">
    <source>
        <dbReference type="ARBA" id="ARBA00025403"/>
    </source>
</evidence>
<evidence type="ECO:0000259" key="13">
    <source>
        <dbReference type="PROSITE" id="PS51192"/>
    </source>
</evidence>
<dbReference type="eggNOG" id="KOG0701">
    <property type="taxonomic scope" value="Eukaryota"/>
</dbReference>
<dbReference type="GO" id="GO:0003723">
    <property type="term" value="F:RNA binding"/>
    <property type="evidence" value="ECO:0007669"/>
    <property type="project" value="UniProtKB-UniRule"/>
</dbReference>
<dbReference type="PROSITE" id="PS51194">
    <property type="entry name" value="HELICASE_CTER"/>
    <property type="match status" value="1"/>
</dbReference>
<dbReference type="Gene3D" id="3.40.50.300">
    <property type="entry name" value="P-loop containing nucleotide triphosphate hydrolases"/>
    <property type="match status" value="2"/>
</dbReference>
<evidence type="ECO:0000313" key="17">
    <source>
        <dbReference type="Proteomes" id="UP000019478"/>
    </source>
</evidence>
<evidence type="ECO:0000256" key="8">
    <source>
        <dbReference type="ARBA" id="ARBA00023118"/>
    </source>
</evidence>
<dbReference type="Pfam" id="PF00270">
    <property type="entry name" value="DEAD"/>
    <property type="match status" value="1"/>
</dbReference>
<dbReference type="Pfam" id="PF00636">
    <property type="entry name" value="Ribonuclease_3"/>
    <property type="match status" value="2"/>
</dbReference>
<keyword evidence="1" id="KW-0930">Antiviral protein</keyword>
<feature type="domain" description="RNase III" evidence="12">
    <location>
        <begin position="1122"/>
        <end position="1307"/>
    </location>
</feature>
<dbReference type="SMART" id="SM00490">
    <property type="entry name" value="HELICc"/>
    <property type="match status" value="1"/>
</dbReference>
<dbReference type="STRING" id="1182542.W9X967"/>
<evidence type="ECO:0000256" key="1">
    <source>
        <dbReference type="ARBA" id="ARBA00022721"/>
    </source>
</evidence>
<name>W9X967_9EURO</name>
<evidence type="ECO:0000256" key="10">
    <source>
        <dbReference type="PROSITE-ProRule" id="PRU00657"/>
    </source>
</evidence>
<reference evidence="16 17" key="1">
    <citation type="submission" date="2013-03" db="EMBL/GenBank/DDBJ databases">
        <title>The Genome Sequence of Capronia epimyces CBS 606.96.</title>
        <authorList>
            <consortium name="The Broad Institute Genomics Platform"/>
            <person name="Cuomo C."/>
            <person name="de Hoog S."/>
            <person name="Gorbushina A."/>
            <person name="Walker B."/>
            <person name="Young S.K."/>
            <person name="Zeng Q."/>
            <person name="Gargeya S."/>
            <person name="Fitzgerald M."/>
            <person name="Haas B."/>
            <person name="Abouelleil A."/>
            <person name="Allen A.W."/>
            <person name="Alvarado L."/>
            <person name="Arachchi H.M."/>
            <person name="Berlin A.M."/>
            <person name="Chapman S.B."/>
            <person name="Gainer-Dewar J."/>
            <person name="Goldberg J."/>
            <person name="Griggs A."/>
            <person name="Gujja S."/>
            <person name="Hansen M."/>
            <person name="Howarth C."/>
            <person name="Imamovic A."/>
            <person name="Ireland A."/>
            <person name="Larimer J."/>
            <person name="McCowan C."/>
            <person name="Murphy C."/>
            <person name="Pearson M."/>
            <person name="Poon T.W."/>
            <person name="Priest M."/>
            <person name="Roberts A."/>
            <person name="Saif S."/>
            <person name="Shea T."/>
            <person name="Sisk P."/>
            <person name="Sykes S."/>
            <person name="Wortman J."/>
            <person name="Nusbaum C."/>
            <person name="Birren B."/>
        </authorList>
    </citation>
    <scope>NUCLEOTIDE SEQUENCE [LARGE SCALE GENOMIC DNA]</scope>
    <source>
        <strain evidence="16 17">CBS 606.96</strain>
    </source>
</reference>
<dbReference type="SUPFAM" id="SSF69065">
    <property type="entry name" value="RNase III domain-like"/>
    <property type="match status" value="2"/>
</dbReference>
<dbReference type="InterPro" id="IPR000999">
    <property type="entry name" value="RNase_III_dom"/>
</dbReference>
<keyword evidence="3" id="KW-0547">Nucleotide-binding</keyword>
<dbReference type="SMART" id="SM00487">
    <property type="entry name" value="DEXDc"/>
    <property type="match status" value="1"/>
</dbReference>
<dbReference type="GO" id="GO:0030422">
    <property type="term" value="P:siRNA processing"/>
    <property type="evidence" value="ECO:0007669"/>
    <property type="project" value="TreeGrafter"/>
</dbReference>
<dbReference type="Gene3D" id="3.30.160.380">
    <property type="entry name" value="Dicer dimerisation domain"/>
    <property type="match status" value="1"/>
</dbReference>
<dbReference type="GO" id="GO:0004386">
    <property type="term" value="F:helicase activity"/>
    <property type="evidence" value="ECO:0007669"/>
    <property type="project" value="UniProtKB-KW"/>
</dbReference>
<dbReference type="GO" id="GO:0004525">
    <property type="term" value="F:ribonuclease III activity"/>
    <property type="evidence" value="ECO:0007669"/>
    <property type="project" value="InterPro"/>
</dbReference>
<dbReference type="HOGENOM" id="CLU_000907_4_6_1"/>
<dbReference type="GO" id="GO:0005524">
    <property type="term" value="F:ATP binding"/>
    <property type="evidence" value="ECO:0007669"/>
    <property type="project" value="UniProtKB-KW"/>
</dbReference>
<dbReference type="PROSITE" id="PS51327">
    <property type="entry name" value="DICER_DSRBF"/>
    <property type="match status" value="1"/>
</dbReference>
<keyword evidence="7 10" id="KW-0694">RNA-binding</keyword>
<dbReference type="GO" id="GO:0005737">
    <property type="term" value="C:cytoplasm"/>
    <property type="evidence" value="ECO:0007669"/>
    <property type="project" value="TreeGrafter"/>
</dbReference>
<organism evidence="16 17">
    <name type="scientific">Capronia epimyces CBS 606.96</name>
    <dbReference type="NCBI Taxonomy" id="1182542"/>
    <lineage>
        <taxon>Eukaryota</taxon>
        <taxon>Fungi</taxon>
        <taxon>Dikarya</taxon>
        <taxon>Ascomycota</taxon>
        <taxon>Pezizomycotina</taxon>
        <taxon>Eurotiomycetes</taxon>
        <taxon>Chaetothyriomycetidae</taxon>
        <taxon>Chaetothyriales</taxon>
        <taxon>Herpotrichiellaceae</taxon>
        <taxon>Capronia</taxon>
    </lineage>
</organism>
<dbReference type="Proteomes" id="UP000019478">
    <property type="component" value="Unassembled WGS sequence"/>
</dbReference>
<dbReference type="InterPro" id="IPR005034">
    <property type="entry name" value="Dicer_dimerisation"/>
</dbReference>
<feature type="domain" description="Helicase ATP-binding" evidence="13">
    <location>
        <begin position="33"/>
        <end position="212"/>
    </location>
</feature>
<dbReference type="InterPro" id="IPR001650">
    <property type="entry name" value="Helicase_C-like"/>
</dbReference>
<dbReference type="InterPro" id="IPR038248">
    <property type="entry name" value="Dicer_dimer_sf"/>
</dbReference>
<evidence type="ECO:0000256" key="6">
    <source>
        <dbReference type="ARBA" id="ARBA00022840"/>
    </source>
</evidence>
<dbReference type="Gene3D" id="1.10.1520.10">
    <property type="entry name" value="Ribonuclease III domain"/>
    <property type="match status" value="2"/>
</dbReference>
<feature type="region of interest" description="Disordered" evidence="11">
    <location>
        <begin position="1411"/>
        <end position="1440"/>
    </location>
</feature>
<evidence type="ECO:0000256" key="2">
    <source>
        <dbReference type="ARBA" id="ARBA00022737"/>
    </source>
</evidence>
<sequence>MDVDTDDVWSDTSQEEEEELALPIQSRAYQIEMFEHSMKGNIIAVMGTGSGKTQVAKLRIEVELQRSPNKKVWFTAPSVVLAYQQYSFLSQQLPAFQFRLITGMDNAEFWDTQEVWDKALYNVHAVVCTPAILLQALNAGFVTMRTISLLVVDEAHHCVGKSASRTTMQLHYHSLKSSSATHELPCIMGLSASPITKKDKAEIRQLEVNLDAQCKFPVQQLEEYTAFVNLPQLETLTFGEQLLPPPTILTRLSQIVSNIQVADDPITKLLRESADYKAREKLEKILRKNATPAMMELQGLLRSATTIHRDLGSWACGAYITTCVRKLHAAVSHDTGLQLHAKPPHDNRRFMDSSLQPLHGLLGPGHDHVPARENHSEKVQVLLDFLGREYRDSLRGLIFVQARHTAWALTAVINNDPAMQNYRAFSFVGVSNAAYQGTFDFAQLHAQNENLERFRRGELNLCIATAVLEEGIDVPAMNLVICFDERPNFRSFVQSRGRARQANSKFVLFRSQLEAPSKMKKWHDLELDMKEESESSIQQLEQRQRLEWIEEPDGTVFRVPSTGATLTFDNARQLLQRFCAKLPKKGDSERTDLAFCIDGEIGVELSAKVYLPTCLPANLQVACSKSSWRTEKMAKRDAAFQAYLGLYEAGLVTDNLQPLQLRDESNGEEQHDSIYGQGTEKRESTYAVSQQNDPWPQVMESWASSHAVYAHRLQVKDGDGFMPALNLLLPAKLSDTAFPLYPSHSDRVQVSLGPGKEVPGDYPVDLAREISLHLLATVLGRRLHGFRKDQFPFLLVPDLEPQMLQSWYESVSVSRLLTDFRTISAGQEYLVLPSQEQIPYVYQLQAGDFRAGAICNGTDFDREDLEITATRLSRRLDFLSPAATPAPAQPRCLAVSGCALLGLPVAYARLILLVPSITHMLELSLRSTAACHGPLAGLGFRDIDLVAEALTLPRVGSRNYQRLEFLGDDLLKFYASIQVFVDGPNLPESLLTIARGRIVSNARLQRATRTVGLDPFLTQHRFAGTKWTAGVSRESHPDESSTNTKTHLSSKVLADVVEALIGAASLDAAIESIPGPEAEEKVIRALQLFIDEVPWRPLSENVARVSIMEDDSVVDGGRRESLDRVESLIGYTFQHGALLAEALTQSWVGGGGGVSSYERLEFLGDAVLDHIVKTRLFRSSLQLDPEQMTLRRHALVSHATLAFFACQTSYTCRALELTTDPLTRETVDRESTRTVYLFDHVRRVGSREDAVSRDATLAAYSDVRSAIVHAFTQGRKFPWMELLHLGAPKMYSDVVESILGAVFIDSRGDLGACTRVLQTMGFMDLVDRFTVVPEQDLDLRHPEQTLSLVLPGCELMARQTKRSRAGAGAGAGAAWWCKVMLDGERIAHAKNASCKDEAQCRAAARAVDILSNRPKTEPGNGDQGLKTYGSKKRDHGVMAA</sequence>
<dbReference type="InterPro" id="IPR011545">
    <property type="entry name" value="DEAD/DEAH_box_helicase_dom"/>
</dbReference>
<dbReference type="SUPFAM" id="SSF52540">
    <property type="entry name" value="P-loop containing nucleoside triphosphate hydrolases"/>
    <property type="match status" value="1"/>
</dbReference>
<dbReference type="SMART" id="SM00535">
    <property type="entry name" value="RIBOc"/>
    <property type="match status" value="2"/>
</dbReference>
<evidence type="ECO:0000259" key="14">
    <source>
        <dbReference type="PROSITE" id="PS51194"/>
    </source>
</evidence>
<dbReference type="EMBL" id="AMGY01000011">
    <property type="protein sequence ID" value="EXJ77012.1"/>
    <property type="molecule type" value="Genomic_DNA"/>
</dbReference>
<protein>
    <recommendedName>
        <fullName evidence="18">Dicer-like protein 2</fullName>
    </recommendedName>
</protein>
<keyword evidence="4" id="KW-0378">Hydrolase</keyword>
<feature type="domain" description="Helicase C-terminal" evidence="14">
    <location>
        <begin position="378"/>
        <end position="541"/>
    </location>
</feature>
<dbReference type="GeneID" id="19174250"/>
<dbReference type="PROSITE" id="PS51192">
    <property type="entry name" value="HELICASE_ATP_BIND_1"/>
    <property type="match status" value="1"/>
</dbReference>
<dbReference type="OrthoDB" id="416741at2759"/>
<feature type="domain" description="RNase III" evidence="12">
    <location>
        <begin position="937"/>
        <end position="1069"/>
    </location>
</feature>
<evidence type="ECO:0000256" key="3">
    <source>
        <dbReference type="ARBA" id="ARBA00022741"/>
    </source>
</evidence>
<evidence type="ECO:0000256" key="5">
    <source>
        <dbReference type="ARBA" id="ARBA00022806"/>
    </source>
</evidence>